<reference evidence="4" key="1">
    <citation type="submission" date="2022-05" db="EMBL/GenBank/DDBJ databases">
        <title>An RpoN-dependent PEP-CTERM gene is involved in floc formation of an Aquincola tertiaricarbonis strain.</title>
        <authorList>
            <person name="Qiu D."/>
            <person name="Xia M."/>
        </authorList>
    </citation>
    <scope>NUCLEOTIDE SEQUENCE</scope>
    <source>
        <strain evidence="4">RN12</strain>
    </source>
</reference>
<evidence type="ECO:0000256" key="2">
    <source>
        <dbReference type="ARBA" id="ARBA00008520"/>
    </source>
</evidence>
<keyword evidence="3" id="KW-0813">Transport</keyword>
<dbReference type="SUPFAM" id="SSF53850">
    <property type="entry name" value="Periplasmic binding protein-like II"/>
    <property type="match status" value="1"/>
</dbReference>
<evidence type="ECO:0000313" key="4">
    <source>
        <dbReference type="EMBL" id="URI10316.1"/>
    </source>
</evidence>
<protein>
    <submittedName>
        <fullName evidence="4">Extracellular solute-binding protein</fullName>
    </submittedName>
</protein>
<evidence type="ECO:0000313" key="5">
    <source>
        <dbReference type="Proteomes" id="UP001056201"/>
    </source>
</evidence>
<organism evidence="4 5">
    <name type="scientific">Aquincola tertiaricarbonis</name>
    <dbReference type="NCBI Taxonomy" id="391953"/>
    <lineage>
        <taxon>Bacteria</taxon>
        <taxon>Pseudomonadati</taxon>
        <taxon>Pseudomonadota</taxon>
        <taxon>Betaproteobacteria</taxon>
        <taxon>Burkholderiales</taxon>
        <taxon>Sphaerotilaceae</taxon>
        <taxon>Aquincola</taxon>
    </lineage>
</organism>
<dbReference type="InterPro" id="IPR006059">
    <property type="entry name" value="SBP"/>
</dbReference>
<dbReference type="Proteomes" id="UP001056201">
    <property type="component" value="Chromosome 2"/>
</dbReference>
<sequence>MNIRKCITPARALVACVAALVVLLWQWRDQTASSPGPQAAAAATRRVTLLTSFSLQDSARYQQALAPLAYSDGIQVVIRAVGGDFADHVYVATPGFDAPDIAVFAQPGLFREMVAAGLVQPLPEDLAQAVVRDFPPFIDPLLRQGDRHYGLWARVAIKSLVWYRRTLFEAHGWQPPRTLAELATLERQMIQAGLAPWCIGIAARGATGWVGTDWVEEFMLRDASPEEYDRWVALELPFSSPPVRRAFTRWDRLVRTPGMVAGGPQHVLTTYVEEAARQFASDPASCLMMRNSEWVTSEFPDPGHIGPGEAIDFFLLPGQQADEQPLLVAGDVAAPLNLRPETLTVLRYMASAEFGRRRAAAGAYLSGHKDVQPGSYLEPLSARLAVAWQQATLMRMDASDLMPAVVGTAAFWTAMVDSVKGASVNTVTNRIDAAWEQWRRTQDAAGAHRGAAAPPAEGASR</sequence>
<evidence type="ECO:0000256" key="1">
    <source>
        <dbReference type="ARBA" id="ARBA00004418"/>
    </source>
</evidence>
<evidence type="ECO:0000256" key="3">
    <source>
        <dbReference type="ARBA" id="ARBA00022448"/>
    </source>
</evidence>
<dbReference type="Gene3D" id="3.40.190.10">
    <property type="entry name" value="Periplasmic binding protein-like II"/>
    <property type="match status" value="2"/>
</dbReference>
<accession>A0ABY4SDV0</accession>
<dbReference type="InterPro" id="IPR050490">
    <property type="entry name" value="Bact_solute-bd_prot1"/>
</dbReference>
<name>A0ABY4SDV0_AQUTE</name>
<dbReference type="Pfam" id="PF01547">
    <property type="entry name" value="SBP_bac_1"/>
    <property type="match status" value="1"/>
</dbReference>
<gene>
    <name evidence="4" type="ORF">MW290_14970</name>
</gene>
<proteinExistence type="inferred from homology"/>
<dbReference type="PANTHER" id="PTHR43649">
    <property type="entry name" value="ARABINOSE-BINDING PROTEIN-RELATED"/>
    <property type="match status" value="1"/>
</dbReference>
<dbReference type="EMBL" id="CP097636">
    <property type="protein sequence ID" value="URI10316.1"/>
    <property type="molecule type" value="Genomic_DNA"/>
</dbReference>
<dbReference type="PANTHER" id="PTHR43649:SF29">
    <property type="entry name" value="OSMOPROTECTIVE COMPOUNDS-BINDING PROTEIN GGTB"/>
    <property type="match status" value="1"/>
</dbReference>
<keyword evidence="5" id="KW-1185">Reference proteome</keyword>
<comment type="similarity">
    <text evidence="2">Belongs to the bacterial solute-binding protein 1 family.</text>
</comment>
<dbReference type="RefSeq" id="WP_250198520.1">
    <property type="nucleotide sequence ID" value="NZ_CP097636.1"/>
</dbReference>
<comment type="subcellular location">
    <subcellularLocation>
        <location evidence="1">Periplasm</location>
    </subcellularLocation>
</comment>